<dbReference type="InterPro" id="IPR000212">
    <property type="entry name" value="DNA_helicase_UvrD/REP"/>
</dbReference>
<evidence type="ECO:0000259" key="5">
    <source>
        <dbReference type="PROSITE" id="PS51217"/>
    </source>
</evidence>
<evidence type="ECO:0000256" key="1">
    <source>
        <dbReference type="ARBA" id="ARBA00022741"/>
    </source>
</evidence>
<dbReference type="PANTHER" id="PTHR11070:SF2">
    <property type="entry name" value="ATP-DEPENDENT DNA HELICASE SRS2"/>
    <property type="match status" value="1"/>
</dbReference>
<keyword evidence="4" id="KW-0067">ATP-binding</keyword>
<dbReference type="Pfam" id="PF21196">
    <property type="entry name" value="PcrA_UvrD_tudor"/>
    <property type="match status" value="1"/>
</dbReference>
<dbReference type="PANTHER" id="PTHR11070">
    <property type="entry name" value="UVRD / RECB / PCRA DNA HELICASE FAMILY MEMBER"/>
    <property type="match status" value="1"/>
</dbReference>
<sequence>MKSSMAYTMVGGTKFYDRKEIKDILAYLRLISNNSDDISLTRIINVPKRGVGAGSLDKIARTAEAYDLTFFEVLNRIELAGLSAKIRKQLIEFHDLIQNLTKMQDYLTVTELVEEILEKTGYRTMLKNERTIEAQTRLENIDELMSVTQNFEKESEDKSLLAFLEDLALVADVDRLDENDAEQNGAVTLMTLHSAKGLEFPVVFLVGMEEGIFPHSRALFEEDEMEEERRLAYVGITRAEEELFITSAYSRMLFGRSTANAESRFIGEIPQDLIETGNENKLREVPFKRSNPAKKSVPAYETTGAAALGWAVGDKAQHKKWGVGTVVSVKGEGSNMELDIAFPSPTGIKRLLAEFAPIEKV</sequence>
<dbReference type="EMBL" id="AODF01000026">
    <property type="protein sequence ID" value="EUJ29196.1"/>
    <property type="molecule type" value="Genomic_DNA"/>
</dbReference>
<dbReference type="InterPro" id="IPR014017">
    <property type="entry name" value="DNA_helicase_UvrD-like_C"/>
</dbReference>
<dbReference type="GO" id="GO:0004386">
    <property type="term" value="F:helicase activity"/>
    <property type="evidence" value="ECO:0007669"/>
    <property type="project" value="UniProtKB-KW"/>
</dbReference>
<keyword evidence="2" id="KW-0378">Hydrolase</keyword>
<dbReference type="Proteomes" id="UP000019249">
    <property type="component" value="Unassembled WGS sequence"/>
</dbReference>
<evidence type="ECO:0000313" key="7">
    <source>
        <dbReference type="Proteomes" id="UP000019249"/>
    </source>
</evidence>
<keyword evidence="3 6" id="KW-0347">Helicase</keyword>
<evidence type="ECO:0000313" key="6">
    <source>
        <dbReference type="EMBL" id="EUJ29196.1"/>
    </source>
</evidence>
<reference evidence="6 7" key="1">
    <citation type="journal article" date="2014" name="Int. J. Syst. Evol. Microbiol.">
        <title>Listeria floridensis sp. nov., Listeria aquatica sp. nov., Listeria cornellensis sp. nov., Listeria riparia sp. nov. and Listeria grandensis sp. nov., from agricultural and natural environments.</title>
        <authorList>
            <person name="den Bakker H.C."/>
            <person name="Warchocki S."/>
            <person name="Wright E.M."/>
            <person name="Allred A.F."/>
            <person name="Ahlstrom C."/>
            <person name="Manuel C.S."/>
            <person name="Stasiewicz M.J."/>
            <person name="Burrell A."/>
            <person name="Roof S."/>
            <person name="Strawn L."/>
            <person name="Fortes E.D."/>
            <person name="Nightingale K.K."/>
            <person name="Kephart D."/>
            <person name="Wiedmann M."/>
        </authorList>
    </citation>
    <scope>NUCLEOTIDE SEQUENCE [LARGE SCALE GENOMIC DNA]</scope>
    <source>
        <strain evidence="6 7">FSL S10-1187</strain>
    </source>
</reference>
<proteinExistence type="predicted"/>
<comment type="caution">
    <text evidence="6">The sequence shown here is derived from an EMBL/GenBank/DDBJ whole genome shotgun (WGS) entry which is preliminary data.</text>
</comment>
<keyword evidence="7" id="KW-1185">Reference proteome</keyword>
<dbReference type="InterPro" id="IPR027417">
    <property type="entry name" value="P-loop_NTPase"/>
</dbReference>
<evidence type="ECO:0000256" key="2">
    <source>
        <dbReference type="ARBA" id="ARBA00022801"/>
    </source>
</evidence>
<gene>
    <name evidence="6" type="ORF">MFLO_11455</name>
</gene>
<evidence type="ECO:0000256" key="3">
    <source>
        <dbReference type="ARBA" id="ARBA00022806"/>
    </source>
</evidence>
<evidence type="ECO:0000256" key="4">
    <source>
        <dbReference type="ARBA" id="ARBA00022840"/>
    </source>
</evidence>
<accession>A0ABP3AWF3</accession>
<dbReference type="SUPFAM" id="SSF52540">
    <property type="entry name" value="P-loop containing nucleoside triphosphate hydrolases"/>
    <property type="match status" value="1"/>
</dbReference>
<dbReference type="PROSITE" id="PS51217">
    <property type="entry name" value="UVRD_HELICASE_CTER"/>
    <property type="match status" value="1"/>
</dbReference>
<feature type="domain" description="UvrD-like helicase C-terminal" evidence="5">
    <location>
        <begin position="1"/>
        <end position="197"/>
    </location>
</feature>
<organism evidence="6 7">
    <name type="scientific">Listeria floridensis FSL S10-1187</name>
    <dbReference type="NCBI Taxonomy" id="1265817"/>
    <lineage>
        <taxon>Bacteria</taxon>
        <taxon>Bacillati</taxon>
        <taxon>Bacillota</taxon>
        <taxon>Bacilli</taxon>
        <taxon>Bacillales</taxon>
        <taxon>Listeriaceae</taxon>
        <taxon>Listeria</taxon>
    </lineage>
</organism>
<dbReference type="CDD" id="cd18807">
    <property type="entry name" value="SF1_C_UvrD"/>
    <property type="match status" value="1"/>
</dbReference>
<dbReference type="Gene3D" id="1.10.486.10">
    <property type="entry name" value="PCRA, domain 4"/>
    <property type="match status" value="1"/>
</dbReference>
<name>A0ABP3AWF3_9LIST</name>
<protein>
    <submittedName>
        <fullName evidence="6">ATP-dependent DNA helicase</fullName>
    </submittedName>
</protein>
<dbReference type="Pfam" id="PF13361">
    <property type="entry name" value="UvrD_C"/>
    <property type="match status" value="1"/>
</dbReference>
<keyword evidence="1" id="KW-0547">Nucleotide-binding</keyword>
<dbReference type="Gene3D" id="3.30.160.800">
    <property type="match status" value="1"/>
</dbReference>